<dbReference type="RefSeq" id="WP_308787424.1">
    <property type="nucleotide sequence ID" value="NZ_JAUSWB010000005.1"/>
</dbReference>
<dbReference type="NCBIfam" id="TIGR00229">
    <property type="entry name" value="sensory_box"/>
    <property type="match status" value="1"/>
</dbReference>
<dbReference type="PANTHER" id="PTHR33745">
    <property type="entry name" value="RSBT ANTAGONIST PROTEIN RSBS-RELATED"/>
    <property type="match status" value="1"/>
</dbReference>
<dbReference type="CDD" id="cd07041">
    <property type="entry name" value="STAS_RsbR_RsbS_like"/>
    <property type="match status" value="1"/>
</dbReference>
<feature type="domain" description="STAS" evidence="2">
    <location>
        <begin position="143"/>
        <end position="254"/>
    </location>
</feature>
<dbReference type="SMART" id="SM00091">
    <property type="entry name" value="PAS"/>
    <property type="match status" value="1"/>
</dbReference>
<gene>
    <name evidence="3" type="ORF">QOZ98_002156</name>
</gene>
<sequence length="259" mass="29194">MKSVSDPLLNIPEKEELYQRIAEYSDETTIIHSKQKVLYINQSGAEFLKASQAELVGANVVDVFTEDYKEMIAERIRKGMEDRTIGELMDTTVKRFDGTIAEVELYCYPVEYGDTTAIQSIIRDVTVQKKNERELLQLKKEVSTPIVPIIDGLAVMPLVGSVDGDRSTRLLDIIPQKVQGHELHYLIVDVSGIYNIDNVVAEFLYKIDQIMRLLGIGLIFTGIRPELALKAVEARVDFSQLTTMGTVKQALKKHLTANY</sequence>
<organism evidence="3 4">
    <name type="scientific">Planomicrobium stackebrandtii</name>
    <dbReference type="NCBI Taxonomy" id="253160"/>
    <lineage>
        <taxon>Bacteria</taxon>
        <taxon>Bacillati</taxon>
        <taxon>Bacillota</taxon>
        <taxon>Bacilli</taxon>
        <taxon>Bacillales</taxon>
        <taxon>Caryophanaceae</taxon>
        <taxon>Planomicrobium</taxon>
    </lineage>
</organism>
<evidence type="ECO:0000259" key="2">
    <source>
        <dbReference type="PROSITE" id="PS50801"/>
    </source>
</evidence>
<name>A0ABU0GVJ7_9BACL</name>
<protein>
    <submittedName>
        <fullName evidence="3">PAS domain S-box-containing protein</fullName>
    </submittedName>
</protein>
<dbReference type="SUPFAM" id="SSF52091">
    <property type="entry name" value="SpoIIaa-like"/>
    <property type="match status" value="1"/>
</dbReference>
<dbReference type="Gene3D" id="3.30.450.20">
    <property type="entry name" value="PAS domain"/>
    <property type="match status" value="1"/>
</dbReference>
<evidence type="ECO:0000313" key="4">
    <source>
        <dbReference type="Proteomes" id="UP001241988"/>
    </source>
</evidence>
<keyword evidence="4" id="KW-1185">Reference proteome</keyword>
<dbReference type="InterPro" id="IPR035965">
    <property type="entry name" value="PAS-like_dom_sf"/>
</dbReference>
<dbReference type="PROSITE" id="PS50801">
    <property type="entry name" value="STAS"/>
    <property type="match status" value="1"/>
</dbReference>
<dbReference type="InterPro" id="IPR051932">
    <property type="entry name" value="Bact_StressResp_Reg"/>
</dbReference>
<dbReference type="Pfam" id="PF00989">
    <property type="entry name" value="PAS"/>
    <property type="match status" value="1"/>
</dbReference>
<evidence type="ECO:0000313" key="3">
    <source>
        <dbReference type="EMBL" id="MDQ0429328.1"/>
    </source>
</evidence>
<accession>A0ABU0GVJ7</accession>
<comment type="caution">
    <text evidence="3">The sequence shown here is derived from an EMBL/GenBank/DDBJ whole genome shotgun (WGS) entry which is preliminary data.</text>
</comment>
<dbReference type="Gene3D" id="3.30.750.24">
    <property type="entry name" value="STAS domain"/>
    <property type="match status" value="1"/>
</dbReference>
<dbReference type="PANTHER" id="PTHR33745:SF8">
    <property type="entry name" value="BLUE-LIGHT PHOTORECEPTOR"/>
    <property type="match status" value="1"/>
</dbReference>
<dbReference type="Pfam" id="PF01740">
    <property type="entry name" value="STAS"/>
    <property type="match status" value="1"/>
</dbReference>
<dbReference type="InterPro" id="IPR036513">
    <property type="entry name" value="STAS_dom_sf"/>
</dbReference>
<proteinExistence type="predicted"/>
<dbReference type="Proteomes" id="UP001241988">
    <property type="component" value="Unassembled WGS sequence"/>
</dbReference>
<dbReference type="InterPro" id="IPR000014">
    <property type="entry name" value="PAS"/>
</dbReference>
<reference evidence="3 4" key="1">
    <citation type="submission" date="2023-07" db="EMBL/GenBank/DDBJ databases">
        <title>Genomic Encyclopedia of Type Strains, Phase IV (KMG-IV): sequencing the most valuable type-strain genomes for metagenomic binning, comparative biology and taxonomic classification.</title>
        <authorList>
            <person name="Goeker M."/>
        </authorList>
    </citation>
    <scope>NUCLEOTIDE SEQUENCE [LARGE SCALE GENOMIC DNA]</scope>
    <source>
        <strain evidence="3 4">DSM 16419</strain>
    </source>
</reference>
<evidence type="ECO:0000259" key="1">
    <source>
        <dbReference type="PROSITE" id="PS50112"/>
    </source>
</evidence>
<feature type="domain" description="PAS" evidence="1">
    <location>
        <begin position="13"/>
        <end position="83"/>
    </location>
</feature>
<dbReference type="InterPro" id="IPR002645">
    <property type="entry name" value="STAS_dom"/>
</dbReference>
<dbReference type="InterPro" id="IPR013767">
    <property type="entry name" value="PAS_fold"/>
</dbReference>
<dbReference type="SUPFAM" id="SSF55785">
    <property type="entry name" value="PYP-like sensor domain (PAS domain)"/>
    <property type="match status" value="1"/>
</dbReference>
<dbReference type="EMBL" id="JAUSWB010000005">
    <property type="protein sequence ID" value="MDQ0429328.1"/>
    <property type="molecule type" value="Genomic_DNA"/>
</dbReference>
<dbReference type="PROSITE" id="PS50112">
    <property type="entry name" value="PAS"/>
    <property type="match status" value="1"/>
</dbReference>